<evidence type="ECO:0000313" key="1">
    <source>
        <dbReference type="EMBL" id="MBA4496080.1"/>
    </source>
</evidence>
<dbReference type="EMBL" id="JACEIQ010000023">
    <property type="protein sequence ID" value="MBA4496080.1"/>
    <property type="molecule type" value="Genomic_DNA"/>
</dbReference>
<dbReference type="SUPFAM" id="SSF49785">
    <property type="entry name" value="Galactose-binding domain-like"/>
    <property type="match status" value="1"/>
</dbReference>
<evidence type="ECO:0000313" key="2">
    <source>
        <dbReference type="Proteomes" id="UP000535491"/>
    </source>
</evidence>
<dbReference type="Gene3D" id="2.60.120.260">
    <property type="entry name" value="Galactose-binding domain-like"/>
    <property type="match status" value="1"/>
</dbReference>
<organism evidence="1 2">
    <name type="scientific">Paenactinomyces guangxiensis</name>
    <dbReference type="NCBI Taxonomy" id="1490290"/>
    <lineage>
        <taxon>Bacteria</taxon>
        <taxon>Bacillati</taxon>
        <taxon>Bacillota</taxon>
        <taxon>Bacilli</taxon>
        <taxon>Bacillales</taxon>
        <taxon>Thermoactinomycetaceae</taxon>
        <taxon>Paenactinomyces</taxon>
    </lineage>
</organism>
<gene>
    <name evidence="1" type="ORF">H1191_17510</name>
</gene>
<name>A0A7W1WU29_9BACL</name>
<protein>
    <submittedName>
        <fullName evidence="1">Uncharacterized protein</fullName>
    </submittedName>
</protein>
<proteinExistence type="predicted"/>
<keyword evidence="2" id="KW-1185">Reference proteome</keyword>
<comment type="caution">
    <text evidence="1">The sequence shown here is derived from an EMBL/GenBank/DDBJ whole genome shotgun (WGS) entry which is preliminary data.</text>
</comment>
<accession>A0A7W1WU29</accession>
<reference evidence="1 2" key="1">
    <citation type="submission" date="2020-07" db="EMBL/GenBank/DDBJ databases">
        <authorList>
            <person name="Feng H."/>
        </authorList>
    </citation>
    <scope>NUCLEOTIDE SEQUENCE [LARGE SCALE GENOMIC DNA]</scope>
    <source>
        <strain evidence="2">s-10</strain>
    </source>
</reference>
<dbReference type="RefSeq" id="WP_181754169.1">
    <property type="nucleotide sequence ID" value="NZ_JACEIQ010000023.1"/>
</dbReference>
<sequence length="163" mass="18118">MLLSSSLECAPSQLENLAKSTSNRIRNGLFEDSDISFFPWIPSGFVQLKAEGETAFVGSGHVRFTPGSGQIGRIWQRTRNLRLGKLYVLRFAIRSSGDAPRRLVLQFGCRTIVISGRDLPSDYNQFTFVFRARARHPRVRFTVFGNTGSIVDLDAVSLCSNGS</sequence>
<dbReference type="InterPro" id="IPR008979">
    <property type="entry name" value="Galactose-bd-like_sf"/>
</dbReference>
<dbReference type="Proteomes" id="UP000535491">
    <property type="component" value="Unassembled WGS sequence"/>
</dbReference>
<dbReference type="AlphaFoldDB" id="A0A7W1WU29"/>